<dbReference type="Proteomes" id="UP000663903">
    <property type="component" value="Chromosome"/>
</dbReference>
<dbReference type="SUPFAM" id="SSF46785">
    <property type="entry name" value="Winged helix' DNA-binding domain"/>
    <property type="match status" value="1"/>
</dbReference>
<dbReference type="PANTHER" id="PTHR30537:SF74">
    <property type="entry name" value="HTH-TYPE TRANSCRIPTIONAL REGULATOR TRPI"/>
    <property type="match status" value="1"/>
</dbReference>
<dbReference type="Pfam" id="PF00126">
    <property type="entry name" value="HTH_1"/>
    <property type="match status" value="1"/>
</dbReference>
<evidence type="ECO:0000256" key="4">
    <source>
        <dbReference type="ARBA" id="ARBA00023163"/>
    </source>
</evidence>
<evidence type="ECO:0000256" key="1">
    <source>
        <dbReference type="ARBA" id="ARBA00009437"/>
    </source>
</evidence>
<dbReference type="InterPro" id="IPR036388">
    <property type="entry name" value="WH-like_DNA-bd_sf"/>
</dbReference>
<dbReference type="KEGG" id="otd:J1M35_09600"/>
<dbReference type="PRINTS" id="PR00039">
    <property type="entry name" value="HTHLYSR"/>
</dbReference>
<evidence type="ECO:0000256" key="3">
    <source>
        <dbReference type="ARBA" id="ARBA00023125"/>
    </source>
</evidence>
<organism evidence="6 7">
    <name type="scientific">Ottowia testudinis</name>
    <dbReference type="NCBI Taxonomy" id="2816950"/>
    <lineage>
        <taxon>Bacteria</taxon>
        <taxon>Pseudomonadati</taxon>
        <taxon>Pseudomonadota</taxon>
        <taxon>Betaproteobacteria</taxon>
        <taxon>Burkholderiales</taxon>
        <taxon>Comamonadaceae</taxon>
        <taxon>Ottowia</taxon>
    </lineage>
</organism>
<keyword evidence="2" id="KW-0805">Transcription regulation</keyword>
<gene>
    <name evidence="6" type="ORF">J1M35_09600</name>
</gene>
<dbReference type="AlphaFoldDB" id="A0A975CIS1"/>
<evidence type="ECO:0000256" key="2">
    <source>
        <dbReference type="ARBA" id="ARBA00023015"/>
    </source>
</evidence>
<dbReference type="FunFam" id="1.10.10.10:FF:000038">
    <property type="entry name" value="Glycine cleavage system transcriptional activator"/>
    <property type="match status" value="1"/>
</dbReference>
<dbReference type="InterPro" id="IPR058163">
    <property type="entry name" value="LysR-type_TF_proteobact-type"/>
</dbReference>
<reference evidence="6" key="1">
    <citation type="submission" date="2021-03" db="EMBL/GenBank/DDBJ databases">
        <title>Ottowia sp. 27C isolated from the cloaca of a Giant Asian pond turtle (Heosemys grandis).</title>
        <authorList>
            <person name="Spergser J."/>
            <person name="Busse H.-J."/>
        </authorList>
    </citation>
    <scope>NUCLEOTIDE SEQUENCE</scope>
    <source>
        <strain evidence="6">27C</strain>
    </source>
</reference>
<keyword evidence="7" id="KW-1185">Reference proteome</keyword>
<keyword evidence="4" id="KW-0804">Transcription</keyword>
<feature type="domain" description="HTH lysR-type" evidence="5">
    <location>
        <begin position="14"/>
        <end position="71"/>
    </location>
</feature>
<dbReference type="InterPro" id="IPR000847">
    <property type="entry name" value="LysR_HTH_N"/>
</dbReference>
<evidence type="ECO:0000313" key="6">
    <source>
        <dbReference type="EMBL" id="QTD47090.1"/>
    </source>
</evidence>
<keyword evidence="3" id="KW-0238">DNA-binding</keyword>
<dbReference type="Gene3D" id="3.40.190.10">
    <property type="entry name" value="Periplasmic binding protein-like II"/>
    <property type="match status" value="2"/>
</dbReference>
<proteinExistence type="inferred from homology"/>
<dbReference type="GO" id="GO:0003700">
    <property type="term" value="F:DNA-binding transcription factor activity"/>
    <property type="evidence" value="ECO:0007669"/>
    <property type="project" value="InterPro"/>
</dbReference>
<accession>A0A975CIS1</accession>
<dbReference type="Gene3D" id="1.10.10.10">
    <property type="entry name" value="Winged helix-like DNA-binding domain superfamily/Winged helix DNA-binding domain"/>
    <property type="match status" value="1"/>
</dbReference>
<dbReference type="RefSeq" id="WP_208010986.1">
    <property type="nucleotide sequence ID" value="NZ_CP071796.1"/>
</dbReference>
<dbReference type="GO" id="GO:0006351">
    <property type="term" value="P:DNA-templated transcription"/>
    <property type="evidence" value="ECO:0007669"/>
    <property type="project" value="TreeGrafter"/>
</dbReference>
<dbReference type="GO" id="GO:0043565">
    <property type="term" value="F:sequence-specific DNA binding"/>
    <property type="evidence" value="ECO:0007669"/>
    <property type="project" value="TreeGrafter"/>
</dbReference>
<dbReference type="InterPro" id="IPR005119">
    <property type="entry name" value="LysR_subst-bd"/>
</dbReference>
<dbReference type="Pfam" id="PF03466">
    <property type="entry name" value="LysR_substrate"/>
    <property type="match status" value="1"/>
</dbReference>
<name>A0A975CIS1_9BURK</name>
<evidence type="ECO:0000313" key="7">
    <source>
        <dbReference type="Proteomes" id="UP000663903"/>
    </source>
</evidence>
<dbReference type="SUPFAM" id="SSF53850">
    <property type="entry name" value="Periplasmic binding protein-like II"/>
    <property type="match status" value="1"/>
</dbReference>
<protein>
    <submittedName>
        <fullName evidence="6">LysR family transcriptional regulator</fullName>
    </submittedName>
</protein>
<dbReference type="PROSITE" id="PS50931">
    <property type="entry name" value="HTH_LYSR"/>
    <property type="match status" value="1"/>
</dbReference>
<dbReference type="PANTHER" id="PTHR30537">
    <property type="entry name" value="HTH-TYPE TRANSCRIPTIONAL REGULATOR"/>
    <property type="match status" value="1"/>
</dbReference>
<comment type="similarity">
    <text evidence="1">Belongs to the LysR transcriptional regulatory family.</text>
</comment>
<dbReference type="EMBL" id="CP071796">
    <property type="protein sequence ID" value="QTD47090.1"/>
    <property type="molecule type" value="Genomic_DNA"/>
</dbReference>
<dbReference type="InterPro" id="IPR036390">
    <property type="entry name" value="WH_DNA-bd_sf"/>
</dbReference>
<sequence length="313" mass="34995">MRERNSPFQDQRLPPLNSLRVFEAAARHGNFARAADELHVTHGAVSRQIRQLEEALGQPLFERRNRAVFLTASGHALHESCADVLARVASTWRQLQARAEPAPLVLSCEPTIAMRWLIPRQARCPVRMHLLAAGGPVDFARDRIDVALRRDDFRRAPALHAEPVAAEWMGPVCTPGLAKALLHPRKDRPLRLLHSRTRPQAWPHWLAAMQHRMGETTHESYEHFYLSLQAAGAGLGVAMASWHMVRDDIEEGRLAAPLGFWADGSEYFLMSPAPVGDGSPAGQLLAWLRTELNAPPPREIPVPHQRHIQDASL</sequence>
<evidence type="ECO:0000259" key="5">
    <source>
        <dbReference type="PROSITE" id="PS50931"/>
    </source>
</evidence>